<name>A0A9P4M383_9PEZI</name>
<evidence type="ECO:0000256" key="1">
    <source>
        <dbReference type="ARBA" id="ARBA00001962"/>
    </source>
</evidence>
<dbReference type="OrthoDB" id="445007at2759"/>
<dbReference type="AlphaFoldDB" id="A0A9P4M383"/>
<evidence type="ECO:0000256" key="4">
    <source>
        <dbReference type="ARBA" id="ARBA00022723"/>
    </source>
</evidence>
<dbReference type="EMBL" id="ML978129">
    <property type="protein sequence ID" value="KAF2096461.1"/>
    <property type="molecule type" value="Genomic_DNA"/>
</dbReference>
<keyword evidence="5 8" id="KW-0223">Dioxygenase</keyword>
<evidence type="ECO:0000256" key="2">
    <source>
        <dbReference type="ARBA" id="ARBA00005830"/>
    </source>
</evidence>
<dbReference type="Pfam" id="PF05721">
    <property type="entry name" value="PhyH"/>
    <property type="match status" value="1"/>
</dbReference>
<dbReference type="PANTHER" id="PTHR20883">
    <property type="entry name" value="PHYTANOYL-COA DIOXYGENASE DOMAIN CONTAINING 1"/>
    <property type="match status" value="1"/>
</dbReference>
<dbReference type="GO" id="GO:0051213">
    <property type="term" value="F:dioxygenase activity"/>
    <property type="evidence" value="ECO:0007669"/>
    <property type="project" value="UniProtKB-KW"/>
</dbReference>
<reference evidence="8" key="1">
    <citation type="journal article" date="2020" name="Stud. Mycol.">
        <title>101 Dothideomycetes genomes: a test case for predicting lifestyles and emergence of pathogens.</title>
        <authorList>
            <person name="Haridas S."/>
            <person name="Albert R."/>
            <person name="Binder M."/>
            <person name="Bloem J."/>
            <person name="Labutti K."/>
            <person name="Salamov A."/>
            <person name="Andreopoulos B."/>
            <person name="Baker S."/>
            <person name="Barry K."/>
            <person name="Bills G."/>
            <person name="Bluhm B."/>
            <person name="Cannon C."/>
            <person name="Castanera R."/>
            <person name="Culley D."/>
            <person name="Daum C."/>
            <person name="Ezra D."/>
            <person name="Gonzalez J."/>
            <person name="Henrissat B."/>
            <person name="Kuo A."/>
            <person name="Liang C."/>
            <person name="Lipzen A."/>
            <person name="Lutzoni F."/>
            <person name="Magnuson J."/>
            <person name="Mondo S."/>
            <person name="Nolan M."/>
            <person name="Ohm R."/>
            <person name="Pangilinan J."/>
            <person name="Park H.-J."/>
            <person name="Ramirez L."/>
            <person name="Alfaro M."/>
            <person name="Sun H."/>
            <person name="Tritt A."/>
            <person name="Yoshinaga Y."/>
            <person name="Zwiers L.-H."/>
            <person name="Turgeon B."/>
            <person name="Goodwin S."/>
            <person name="Spatafora J."/>
            <person name="Crous P."/>
            <person name="Grigoriev I."/>
        </authorList>
    </citation>
    <scope>NUCLEOTIDE SEQUENCE</scope>
    <source>
        <strain evidence="8">CBS 133067</strain>
    </source>
</reference>
<comment type="caution">
    <text evidence="8">The sequence shown here is derived from an EMBL/GenBank/DDBJ whole genome shotgun (WGS) entry which is preliminary data.</text>
</comment>
<dbReference type="GO" id="GO:0046872">
    <property type="term" value="F:metal ion binding"/>
    <property type="evidence" value="ECO:0007669"/>
    <property type="project" value="UniProtKB-KW"/>
</dbReference>
<keyword evidence="9" id="KW-1185">Reference proteome</keyword>
<keyword evidence="6" id="KW-0560">Oxidoreductase</keyword>
<protein>
    <submittedName>
        <fullName evidence="8">Phytanoyl-CoA dioxygenase</fullName>
    </submittedName>
</protein>
<comment type="cofactor">
    <cofactor evidence="1">
        <name>Fe cation</name>
        <dbReference type="ChEBI" id="CHEBI:24875"/>
    </cofactor>
</comment>
<dbReference type="Proteomes" id="UP000799772">
    <property type="component" value="Unassembled WGS sequence"/>
</dbReference>
<evidence type="ECO:0000256" key="6">
    <source>
        <dbReference type="ARBA" id="ARBA00023002"/>
    </source>
</evidence>
<dbReference type="InterPro" id="IPR008775">
    <property type="entry name" value="Phytyl_CoA_dOase-like"/>
</dbReference>
<keyword evidence="7" id="KW-0408">Iron</keyword>
<evidence type="ECO:0000256" key="5">
    <source>
        <dbReference type="ARBA" id="ARBA00022964"/>
    </source>
</evidence>
<evidence type="ECO:0000313" key="9">
    <source>
        <dbReference type="Proteomes" id="UP000799772"/>
    </source>
</evidence>
<sequence>MPSTTSKYPHGVQRVTRDTPVEDIFWLLKRDGGVVVTNFLDRATVEQTNSEIAHRLEADKPWSGSFFPGETRRATAMNTYAPTFTKTQLMDPIYQAVVRHFLTTTNTFWWGNEQKKSVSLPQISATTGIQIGPGAPDQEIHRDDYIHHQVHTEISEWVDDRDLNTRETAVGLFVAGSRATKANGATRFIPGSHLWGNEHKPIETDANTFRAELEVGDAFLMLGSCYHGGSANKTADQSRLVYATFCTRGFLRQEENQYLIISPDSLKKHDRKTQRVLGWAISEPYLGWVDFQDPLKLVYPEEFASSAPTDLASGQNKYN</sequence>
<proteinExistence type="inferred from homology"/>
<evidence type="ECO:0000256" key="7">
    <source>
        <dbReference type="ARBA" id="ARBA00023004"/>
    </source>
</evidence>
<organism evidence="8 9">
    <name type="scientific">Rhizodiscina lignyota</name>
    <dbReference type="NCBI Taxonomy" id="1504668"/>
    <lineage>
        <taxon>Eukaryota</taxon>
        <taxon>Fungi</taxon>
        <taxon>Dikarya</taxon>
        <taxon>Ascomycota</taxon>
        <taxon>Pezizomycotina</taxon>
        <taxon>Dothideomycetes</taxon>
        <taxon>Pleosporomycetidae</taxon>
        <taxon>Aulographales</taxon>
        <taxon>Rhizodiscinaceae</taxon>
        <taxon>Rhizodiscina</taxon>
    </lineage>
</organism>
<comment type="subunit">
    <text evidence="3">Homodimer.</text>
</comment>
<dbReference type="PANTHER" id="PTHR20883:SF45">
    <property type="entry name" value="PHYTANOYL-COA DIOXYGENASE FAMILY PROTEIN"/>
    <property type="match status" value="1"/>
</dbReference>
<comment type="similarity">
    <text evidence="2">Belongs to the PhyH family.</text>
</comment>
<evidence type="ECO:0000256" key="3">
    <source>
        <dbReference type="ARBA" id="ARBA00011738"/>
    </source>
</evidence>
<dbReference type="SUPFAM" id="SSF51197">
    <property type="entry name" value="Clavaminate synthase-like"/>
    <property type="match status" value="1"/>
</dbReference>
<accession>A0A9P4M383</accession>
<dbReference type="Gene3D" id="2.60.120.620">
    <property type="entry name" value="q2cbj1_9rhob like domain"/>
    <property type="match status" value="1"/>
</dbReference>
<keyword evidence="4" id="KW-0479">Metal-binding</keyword>
<evidence type="ECO:0000313" key="8">
    <source>
        <dbReference type="EMBL" id="KAF2096461.1"/>
    </source>
</evidence>
<gene>
    <name evidence="8" type="ORF">NA57DRAFT_58376</name>
</gene>